<evidence type="ECO:0000313" key="2">
    <source>
        <dbReference type="EMBL" id="MBC3910736.1"/>
    </source>
</evidence>
<evidence type="ECO:0000256" key="1">
    <source>
        <dbReference type="SAM" id="Phobius"/>
    </source>
</evidence>
<protein>
    <recommendedName>
        <fullName evidence="4">LPS export ABC transporter periplasmic protein LptC</fullName>
    </recommendedName>
</protein>
<comment type="caution">
    <text evidence="2">The sequence shown here is derived from an EMBL/GenBank/DDBJ whole genome shotgun (WGS) entry which is preliminary data.</text>
</comment>
<keyword evidence="1" id="KW-1133">Transmembrane helix</keyword>
<keyword evidence="3" id="KW-1185">Reference proteome</keyword>
<keyword evidence="1" id="KW-0812">Transmembrane</keyword>
<reference evidence="2 3" key="1">
    <citation type="submission" date="2020-08" db="EMBL/GenBank/DDBJ databases">
        <title>Novel species isolated from subtropical streams in China.</title>
        <authorList>
            <person name="Lu H."/>
        </authorList>
    </citation>
    <scope>NUCLEOTIDE SEQUENCE [LARGE SCALE GENOMIC DNA]</scope>
    <source>
        <strain evidence="2 3">NL8W</strain>
    </source>
</reference>
<accession>A0ABR6ZGN4</accession>
<evidence type="ECO:0000313" key="3">
    <source>
        <dbReference type="Proteomes" id="UP000646911"/>
    </source>
</evidence>
<feature type="transmembrane region" description="Helical" evidence="1">
    <location>
        <begin position="6"/>
        <end position="25"/>
    </location>
</feature>
<evidence type="ECO:0008006" key="4">
    <source>
        <dbReference type="Google" id="ProtNLM"/>
    </source>
</evidence>
<organism evidence="2 3">
    <name type="scientific">Undibacterium umbellatum</name>
    <dbReference type="NCBI Taxonomy" id="2762300"/>
    <lineage>
        <taxon>Bacteria</taxon>
        <taxon>Pseudomonadati</taxon>
        <taxon>Pseudomonadota</taxon>
        <taxon>Betaproteobacteria</taxon>
        <taxon>Burkholderiales</taxon>
        <taxon>Oxalobacteraceae</taxon>
        <taxon>Undibacterium</taxon>
    </lineage>
</organism>
<dbReference type="Proteomes" id="UP000646911">
    <property type="component" value="Unassembled WGS sequence"/>
</dbReference>
<dbReference type="RefSeq" id="WP_186956310.1">
    <property type="nucleotide sequence ID" value="NZ_JACOFX010000019.1"/>
</dbReference>
<dbReference type="EMBL" id="JACOFX010000019">
    <property type="protein sequence ID" value="MBC3910736.1"/>
    <property type="molecule type" value="Genomic_DNA"/>
</dbReference>
<gene>
    <name evidence="2" type="ORF">H8L47_24510</name>
</gene>
<feature type="transmembrane region" description="Helical" evidence="1">
    <location>
        <begin position="63"/>
        <end position="83"/>
    </location>
</feature>
<name>A0ABR6ZGN4_9BURK</name>
<proteinExistence type="predicted"/>
<sequence>MDFFEGRPATVFLSSFCQLMITLPISLRLMKFYFHLLELISLWPMKCVHLLSTTYKENFMRLIPKFALVAVTVAGIALLFRLFSSNNELDAVGNTPANETLVYAKQVEDAEKKPDVKIWPGTFVNSVESRQQVLEYKMNLAENRSFQFSISSYAAKKDRSKAKPDVSKQLSGHYRVKGNVIYFENLQGDTGLMSDKARSVVNGWGPDGIEFNNENSVMRLRAQVVSPSHQQ</sequence>
<keyword evidence="1" id="KW-0472">Membrane</keyword>